<dbReference type="GO" id="GO:0016301">
    <property type="term" value="F:kinase activity"/>
    <property type="evidence" value="ECO:0007669"/>
    <property type="project" value="TreeGrafter"/>
</dbReference>
<evidence type="ECO:0000313" key="2">
    <source>
        <dbReference type="EMBL" id="QAT62721.1"/>
    </source>
</evidence>
<dbReference type="GO" id="GO:0008982">
    <property type="term" value="F:protein-N(PI)-phosphohistidine-sugar phosphotransferase activity"/>
    <property type="evidence" value="ECO:0007669"/>
    <property type="project" value="InterPro"/>
</dbReference>
<proteinExistence type="predicted"/>
<dbReference type="EMBL" id="CP035282">
    <property type="protein sequence ID" value="QAT62721.1"/>
    <property type="molecule type" value="Genomic_DNA"/>
</dbReference>
<accession>A0A410QFE0</accession>
<feature type="modified residue" description="Phosphohistidine; by HPr" evidence="1">
    <location>
        <position position="41"/>
    </location>
</feature>
<name>A0A410QFE0_9FIRM</name>
<dbReference type="Proteomes" id="UP000287969">
    <property type="component" value="Chromosome"/>
</dbReference>
<organism evidence="2 3">
    <name type="scientific">Acidilutibacter cellobiosedens</name>
    <dbReference type="NCBI Taxonomy" id="2507161"/>
    <lineage>
        <taxon>Bacteria</taxon>
        <taxon>Bacillati</taxon>
        <taxon>Bacillota</taxon>
        <taxon>Tissierellia</taxon>
        <taxon>Tissierellales</taxon>
        <taxon>Acidilutibacteraceae</taxon>
        <taxon>Acidilutibacter</taxon>
    </lineage>
</organism>
<dbReference type="PANTHER" id="PTHR40398">
    <property type="entry name" value="PTS SYSTEM GLUCITOL/SORBITOL-SPECIFIC EIIA COMPONENT"/>
    <property type="match status" value="1"/>
</dbReference>
<dbReference type="AlphaFoldDB" id="A0A410QFE0"/>
<dbReference type="GO" id="GO:0005737">
    <property type="term" value="C:cytoplasm"/>
    <property type="evidence" value="ECO:0007669"/>
    <property type="project" value="InterPro"/>
</dbReference>
<dbReference type="RefSeq" id="WP_071140149.1">
    <property type="nucleotide sequence ID" value="NZ_CP035282.1"/>
</dbReference>
<dbReference type="PANTHER" id="PTHR40398:SF1">
    <property type="entry name" value="PTS SYSTEM GLUCITOL_SORBITOL-SPECIFIC EIIA COMPONENT"/>
    <property type="match status" value="1"/>
</dbReference>
<reference evidence="3" key="1">
    <citation type="submission" date="2019-01" db="EMBL/GenBank/DDBJ databases">
        <title>Draft genomes of a novel of Sporanaerobacter strains.</title>
        <authorList>
            <person name="Ma S."/>
        </authorList>
    </citation>
    <scope>NUCLEOTIDE SEQUENCE [LARGE SCALE GENOMIC DNA]</scope>
    <source>
        <strain evidence="3">NJN-17</strain>
    </source>
</reference>
<evidence type="ECO:0000256" key="1">
    <source>
        <dbReference type="PROSITE-ProRule" id="PRU00420"/>
    </source>
</evidence>
<sequence>MKYSVTVVGMGEMVKDLIEENMLILFNENAPDELAEISVLHTIDKMKADVEIGDTIVIGDKKFTVTAVGDEANRTLKELGHCTFKFKNFNEKELPGVIILEGKHNIEDIKIGDIISIY</sequence>
<gene>
    <name evidence="2" type="ORF">EQM13_14675</name>
</gene>
<protein>
    <submittedName>
        <fullName evidence="2">PTS sorbitol transporter subunit IIA</fullName>
    </submittedName>
</protein>
<dbReference type="SUPFAM" id="SSF141530">
    <property type="entry name" value="PTSIIA/GutA-like"/>
    <property type="match status" value="1"/>
</dbReference>
<dbReference type="Gene3D" id="2.40.33.40">
    <property type="entry name" value="Phosphotransferase system, glucitol/sorbitol-specific IIA component"/>
    <property type="match status" value="1"/>
</dbReference>
<dbReference type="Pfam" id="PF03829">
    <property type="entry name" value="PTSIIA_gutA"/>
    <property type="match status" value="1"/>
</dbReference>
<evidence type="ECO:0000313" key="3">
    <source>
        <dbReference type="Proteomes" id="UP000287969"/>
    </source>
</evidence>
<dbReference type="PROSITE" id="PS51097">
    <property type="entry name" value="PTS_EIIA_TYPE_5"/>
    <property type="match status" value="1"/>
</dbReference>
<dbReference type="InterPro" id="IPR004716">
    <property type="entry name" value="PTS_IIA_glucitol/sorbitol-sp"/>
</dbReference>
<dbReference type="OrthoDB" id="5113885at2"/>
<dbReference type="InterPro" id="IPR036665">
    <property type="entry name" value="PTS_IIA_glucitol/sorbitol_sf"/>
</dbReference>
<dbReference type="GO" id="GO:0009401">
    <property type="term" value="P:phosphoenolpyruvate-dependent sugar phosphotransferase system"/>
    <property type="evidence" value="ECO:0007669"/>
    <property type="project" value="InterPro"/>
</dbReference>
<keyword evidence="3" id="KW-1185">Reference proteome</keyword>
<dbReference type="KEGG" id="spoa:EQM13_14675"/>